<dbReference type="Gene3D" id="3.60.40.10">
    <property type="entry name" value="PPM-type phosphatase domain"/>
    <property type="match status" value="1"/>
</dbReference>
<keyword evidence="3" id="KW-1185">Reference proteome</keyword>
<protein>
    <recommendedName>
        <fullName evidence="4">Protein phosphatase 2C-like protein</fullName>
    </recommendedName>
</protein>
<feature type="compositionally biased region" description="Low complexity" evidence="1">
    <location>
        <begin position="23"/>
        <end position="32"/>
    </location>
</feature>
<gene>
    <name evidence="2" type="ORF">NZH93_00340</name>
</gene>
<organism evidence="2 3">
    <name type="scientific">Umezawaea endophytica</name>
    <dbReference type="NCBI Taxonomy" id="1654476"/>
    <lineage>
        <taxon>Bacteria</taxon>
        <taxon>Bacillati</taxon>
        <taxon>Actinomycetota</taxon>
        <taxon>Actinomycetes</taxon>
        <taxon>Pseudonocardiales</taxon>
        <taxon>Pseudonocardiaceae</taxon>
        <taxon>Umezawaea</taxon>
    </lineage>
</organism>
<dbReference type="RefSeq" id="WP_259620809.1">
    <property type="nucleotide sequence ID" value="NZ_JANYMP010000001.1"/>
</dbReference>
<accession>A0A9X2VER5</accession>
<dbReference type="AlphaFoldDB" id="A0A9X2VER5"/>
<dbReference type="EMBL" id="JANYMP010000001">
    <property type="protein sequence ID" value="MCS7475286.1"/>
    <property type="molecule type" value="Genomic_DNA"/>
</dbReference>
<proteinExistence type="predicted"/>
<evidence type="ECO:0000313" key="2">
    <source>
        <dbReference type="EMBL" id="MCS7475286.1"/>
    </source>
</evidence>
<feature type="region of interest" description="Disordered" evidence="1">
    <location>
        <begin position="15"/>
        <end position="34"/>
    </location>
</feature>
<evidence type="ECO:0008006" key="4">
    <source>
        <dbReference type="Google" id="ProtNLM"/>
    </source>
</evidence>
<name>A0A9X2VER5_9PSEU</name>
<reference evidence="2" key="1">
    <citation type="submission" date="2022-08" db="EMBL/GenBank/DDBJ databases">
        <authorList>
            <person name="Tistechok S."/>
            <person name="Samborskyy M."/>
            <person name="Roman I."/>
        </authorList>
    </citation>
    <scope>NUCLEOTIDE SEQUENCE</scope>
    <source>
        <strain evidence="2">DSM 103496</strain>
    </source>
</reference>
<comment type="caution">
    <text evidence="2">The sequence shown here is derived from an EMBL/GenBank/DDBJ whole genome shotgun (WGS) entry which is preliminary data.</text>
</comment>
<dbReference type="InterPro" id="IPR036457">
    <property type="entry name" value="PPM-type-like_dom_sf"/>
</dbReference>
<sequence length="269" mass="29412">MHAWQVVFSVPKHGNSEAEWEDGAAAAPGDPATGRGPRFAVADGATQGFGSTRWAMRLVEGFVGEGAGGLDEIPDLAAEPLHRWLRRTQDRWRHDPLLAQATDMQVYKLETVGSFATFLGCEFVDLDGPHPHWSAVAIGDTVLFQVRGDELVATFPPIPAHGFGVNPHGLPTGPKALEAVVDRLLFDEGVLLDGDVIYLATDAFADWVLREEEGDRRELWTTLAGLDHPERFRALVDDRRRANDMVNDDVTLMRVSISAAGPENLVVCL</sequence>
<evidence type="ECO:0000256" key="1">
    <source>
        <dbReference type="SAM" id="MobiDB-lite"/>
    </source>
</evidence>
<evidence type="ECO:0000313" key="3">
    <source>
        <dbReference type="Proteomes" id="UP001141259"/>
    </source>
</evidence>
<dbReference type="Proteomes" id="UP001141259">
    <property type="component" value="Unassembled WGS sequence"/>
</dbReference>